<evidence type="ECO:0000313" key="5">
    <source>
        <dbReference type="EMBL" id="AEA34048.1"/>
    </source>
</evidence>
<reference evidence="6" key="2">
    <citation type="submission" date="2011-03" db="EMBL/GenBank/DDBJ databases">
        <title>The complete genome of Hippea maritima DSM 10411.</title>
        <authorList>
            <consortium name="US DOE Joint Genome Institute (JGI-PGF)"/>
            <person name="Lucas S."/>
            <person name="Copeland A."/>
            <person name="Lapidus A."/>
            <person name="Bruce D."/>
            <person name="Goodwin L."/>
            <person name="Pitluck S."/>
            <person name="Peters L."/>
            <person name="Kyrpides N."/>
            <person name="Mavromatis K."/>
            <person name="Pagani I."/>
            <person name="Ivanova N."/>
            <person name="Mikhailova N."/>
            <person name="Lu M."/>
            <person name="Detter J.C."/>
            <person name="Tapia R."/>
            <person name="Han C."/>
            <person name="Land M."/>
            <person name="Hauser L."/>
            <person name="Markowitz V."/>
            <person name="Cheng J.-F."/>
            <person name="Hugenholtz P."/>
            <person name="Woyke T."/>
            <person name="Wu D."/>
            <person name="Spring S."/>
            <person name="Schroeder M."/>
            <person name="Brambilla E."/>
            <person name="Klenk H.-P."/>
            <person name="Eisen J.A."/>
        </authorList>
    </citation>
    <scope>NUCLEOTIDE SEQUENCE [LARGE SCALE GENOMIC DNA]</scope>
    <source>
        <strain evidence="6">ATCC 700847 / DSM 10411 / MH2</strain>
    </source>
</reference>
<keyword evidence="2" id="KW-0479">Metal-binding</keyword>
<dbReference type="PRINTS" id="PR00625">
    <property type="entry name" value="JDOMAIN"/>
</dbReference>
<dbReference type="GO" id="GO:0005737">
    <property type="term" value="C:cytoplasm"/>
    <property type="evidence" value="ECO:0007669"/>
    <property type="project" value="TreeGrafter"/>
</dbReference>
<dbReference type="InterPro" id="IPR001623">
    <property type="entry name" value="DnaJ_domain"/>
</dbReference>
<dbReference type="Gene3D" id="1.10.287.110">
    <property type="entry name" value="DnaJ domain"/>
    <property type="match status" value="1"/>
</dbReference>
<gene>
    <name evidence="5" type="ordered locus">Hipma_1082</name>
</gene>
<dbReference type="STRING" id="760142.Hipma_1082"/>
<keyword evidence="5" id="KW-0346">Stress response</keyword>
<dbReference type="Pfam" id="PF00226">
    <property type="entry name" value="DnaJ"/>
    <property type="match status" value="1"/>
</dbReference>
<keyword evidence="2" id="KW-0862">Zinc</keyword>
<dbReference type="PROSITE" id="PS00636">
    <property type="entry name" value="DNAJ_1"/>
    <property type="match status" value="1"/>
</dbReference>
<sequence>MRDPYEVLGVSKSATDEEIKKAYRRLARKYHPDLNPNNKEAEKKFKEINEAYSILSDPEKRKQYDQFGFSGFDASGNSYDFSNFKDFGFDFGNFKTGYSSEGFDIGDLFENLFSGGRRSGFRNTYEPKGADIYYSMDLDFKDAVKGTTITLNINGEKVKVKVPAGIKNGTKLKVKGKGQPGPGGRGDLHIIVNVKKDPNFEIKDGKLYTTFEVPLLTALLGGSAKVKTLDGDITIKVPKGTQCNQVFKIKGYGVGSDPLYAKVNVKIPKSIKDEECIKKALEG</sequence>
<keyword evidence="2" id="KW-0863">Zinc-finger</keyword>
<dbReference type="PROSITE" id="PS50076">
    <property type="entry name" value="DNAJ_2"/>
    <property type="match status" value="1"/>
</dbReference>
<dbReference type="InParanoid" id="F2LWB4"/>
<dbReference type="eggNOG" id="COG0484">
    <property type="taxonomic scope" value="Bacteria"/>
</dbReference>
<dbReference type="GO" id="GO:0008270">
    <property type="term" value="F:zinc ion binding"/>
    <property type="evidence" value="ECO:0007669"/>
    <property type="project" value="UniProtKB-KW"/>
</dbReference>
<dbReference type="InterPro" id="IPR008971">
    <property type="entry name" value="HSP40/DnaJ_pept-bd"/>
</dbReference>
<evidence type="ECO:0000259" key="4">
    <source>
        <dbReference type="PROSITE" id="PS50076"/>
    </source>
</evidence>
<dbReference type="FunFam" id="1.10.287.110:FF:000034">
    <property type="entry name" value="Chaperone protein DnaJ"/>
    <property type="match status" value="1"/>
</dbReference>
<dbReference type="GO" id="GO:0042026">
    <property type="term" value="P:protein refolding"/>
    <property type="evidence" value="ECO:0007669"/>
    <property type="project" value="TreeGrafter"/>
</dbReference>
<dbReference type="OrthoDB" id="9779889at2"/>
<dbReference type="GO" id="GO:0051082">
    <property type="term" value="F:unfolded protein binding"/>
    <property type="evidence" value="ECO:0007669"/>
    <property type="project" value="InterPro"/>
</dbReference>
<dbReference type="AlphaFoldDB" id="F2LWB4"/>
<dbReference type="HOGENOM" id="CLU_017633_0_0_7"/>
<dbReference type="Gene3D" id="2.60.260.20">
    <property type="entry name" value="Urease metallochaperone UreE, N-terminal domain"/>
    <property type="match status" value="2"/>
</dbReference>
<dbReference type="KEGG" id="hmr:Hipma_1082"/>
<reference evidence="5 6" key="1">
    <citation type="journal article" date="2011" name="Stand. Genomic Sci.">
        <title>Complete genome sequence of the thermophilic sulfur-reducer Hippea maritima type strain (MH(2)).</title>
        <authorList>
            <person name="Huntemann M."/>
            <person name="Lu M."/>
            <person name="Nolan M."/>
            <person name="Lapidus A."/>
            <person name="Lucas S."/>
            <person name="Hammon N."/>
            <person name="Deshpande S."/>
            <person name="Cheng J.F."/>
            <person name="Tapia R."/>
            <person name="Han C."/>
            <person name="Goodwin L."/>
            <person name="Pitluck S."/>
            <person name="Liolios K."/>
            <person name="Pagani I."/>
            <person name="Ivanova N."/>
            <person name="Ovchinikova G."/>
            <person name="Pati A."/>
            <person name="Chen A."/>
            <person name="Palaniappan K."/>
            <person name="Land M."/>
            <person name="Hauser L."/>
            <person name="Jeffries C.D."/>
            <person name="Detter J.C."/>
            <person name="Brambilla E.M."/>
            <person name="Rohde M."/>
            <person name="Spring S."/>
            <person name="Goker M."/>
            <person name="Woyke T."/>
            <person name="Bristow J."/>
            <person name="Eisen J.A."/>
            <person name="Markowitz V."/>
            <person name="Hugenholtz P."/>
            <person name="Kyrpides N.C."/>
            <person name="Klenk H.P."/>
            <person name="Mavromatis K."/>
        </authorList>
    </citation>
    <scope>NUCLEOTIDE SEQUENCE [LARGE SCALE GENOMIC DNA]</scope>
    <source>
        <strain evidence="6">ATCC 700847 / DSM 10411 / MH2</strain>
    </source>
</reference>
<feature type="domain" description="J" evidence="4">
    <location>
        <begin position="3"/>
        <end position="68"/>
    </location>
</feature>
<proteinExistence type="predicted"/>
<dbReference type="Pfam" id="PF01556">
    <property type="entry name" value="DnaJ_C"/>
    <property type="match status" value="1"/>
</dbReference>
<keyword evidence="6" id="KW-1185">Reference proteome</keyword>
<dbReference type="SMART" id="SM00271">
    <property type="entry name" value="DnaJ"/>
    <property type="match status" value="1"/>
</dbReference>
<accession>F2LWB4</accession>
<dbReference type="InterPro" id="IPR036869">
    <property type="entry name" value="J_dom_sf"/>
</dbReference>
<dbReference type="CDD" id="cd10747">
    <property type="entry name" value="DnaJ_C"/>
    <property type="match status" value="1"/>
</dbReference>
<dbReference type="PANTHER" id="PTHR43096:SF52">
    <property type="entry name" value="DNAJ HOMOLOG 1, MITOCHONDRIAL-RELATED"/>
    <property type="match status" value="1"/>
</dbReference>
<dbReference type="SUPFAM" id="SSF46565">
    <property type="entry name" value="Chaperone J-domain"/>
    <property type="match status" value="1"/>
</dbReference>
<organism evidence="5 6">
    <name type="scientific">Hippea maritima (strain ATCC 700847 / DSM 10411 / MH2)</name>
    <dbReference type="NCBI Taxonomy" id="760142"/>
    <lineage>
        <taxon>Bacteria</taxon>
        <taxon>Pseudomonadati</taxon>
        <taxon>Campylobacterota</taxon>
        <taxon>Desulfurellia</taxon>
        <taxon>Desulfurellales</taxon>
        <taxon>Hippeaceae</taxon>
        <taxon>Hippea</taxon>
    </lineage>
</organism>
<evidence type="ECO:0000256" key="3">
    <source>
        <dbReference type="ARBA" id="ARBA00023186"/>
    </source>
</evidence>
<dbReference type="InterPro" id="IPR018253">
    <property type="entry name" value="DnaJ_domain_CS"/>
</dbReference>
<evidence type="ECO:0000256" key="1">
    <source>
        <dbReference type="ARBA" id="ARBA00022737"/>
    </source>
</evidence>
<evidence type="ECO:0000313" key="6">
    <source>
        <dbReference type="Proteomes" id="UP000008139"/>
    </source>
</evidence>
<protein>
    <submittedName>
        <fullName evidence="5">Heat shock protein DnaJ domain protein</fullName>
    </submittedName>
</protein>
<keyword evidence="3" id="KW-0143">Chaperone</keyword>
<dbReference type="PANTHER" id="PTHR43096">
    <property type="entry name" value="DNAJ HOMOLOG 1, MITOCHONDRIAL-RELATED"/>
    <property type="match status" value="1"/>
</dbReference>
<dbReference type="SUPFAM" id="SSF49493">
    <property type="entry name" value="HSP40/DnaJ peptide-binding domain"/>
    <property type="match status" value="2"/>
</dbReference>
<keyword evidence="1" id="KW-0677">Repeat</keyword>
<dbReference type="CDD" id="cd06257">
    <property type="entry name" value="DnaJ"/>
    <property type="match status" value="1"/>
</dbReference>
<dbReference type="Proteomes" id="UP000008139">
    <property type="component" value="Chromosome"/>
</dbReference>
<dbReference type="EMBL" id="CP002606">
    <property type="protein sequence ID" value="AEA34048.1"/>
    <property type="molecule type" value="Genomic_DNA"/>
</dbReference>
<dbReference type="InterPro" id="IPR002939">
    <property type="entry name" value="DnaJ_C"/>
</dbReference>
<dbReference type="RefSeq" id="WP_013682086.1">
    <property type="nucleotide sequence ID" value="NC_015318.1"/>
</dbReference>
<evidence type="ECO:0000256" key="2">
    <source>
        <dbReference type="ARBA" id="ARBA00022771"/>
    </source>
</evidence>
<name>F2LWB4_HIPMA</name>